<reference evidence="1 2" key="1">
    <citation type="submission" date="2024-09" db="EMBL/GenBank/DDBJ databases">
        <title>Chromosome-scale assembly of Riccia sorocarpa.</title>
        <authorList>
            <person name="Paukszto L."/>
        </authorList>
    </citation>
    <scope>NUCLEOTIDE SEQUENCE [LARGE SCALE GENOMIC DNA]</scope>
    <source>
        <strain evidence="1">LP-2024</strain>
        <tissue evidence="1">Aerial parts of the thallus</tissue>
    </source>
</reference>
<name>A0ABD3HH68_9MARC</name>
<accession>A0ABD3HH68</accession>
<evidence type="ECO:0000313" key="1">
    <source>
        <dbReference type="EMBL" id="KAL3689484.1"/>
    </source>
</evidence>
<evidence type="ECO:0000313" key="2">
    <source>
        <dbReference type="Proteomes" id="UP001633002"/>
    </source>
</evidence>
<dbReference type="Proteomes" id="UP001633002">
    <property type="component" value="Unassembled WGS sequence"/>
</dbReference>
<sequence>MSMSEVPSATRIWNVFDISPTISMHTTANVAVVYGMCIRSLNSAIVSVAMNLVLQVDESAFPVDLFRHVVADEVVVIRRQDKTFEGLTFVASNEVFY</sequence>
<keyword evidence="2" id="KW-1185">Reference proteome</keyword>
<dbReference type="AlphaFoldDB" id="A0ABD3HH68"/>
<organism evidence="1 2">
    <name type="scientific">Riccia sorocarpa</name>
    <dbReference type="NCBI Taxonomy" id="122646"/>
    <lineage>
        <taxon>Eukaryota</taxon>
        <taxon>Viridiplantae</taxon>
        <taxon>Streptophyta</taxon>
        <taxon>Embryophyta</taxon>
        <taxon>Marchantiophyta</taxon>
        <taxon>Marchantiopsida</taxon>
        <taxon>Marchantiidae</taxon>
        <taxon>Marchantiales</taxon>
        <taxon>Ricciaceae</taxon>
        <taxon>Riccia</taxon>
    </lineage>
</organism>
<dbReference type="EMBL" id="JBJQOH010000004">
    <property type="protein sequence ID" value="KAL3689484.1"/>
    <property type="molecule type" value="Genomic_DNA"/>
</dbReference>
<comment type="caution">
    <text evidence="1">The sequence shown here is derived from an EMBL/GenBank/DDBJ whole genome shotgun (WGS) entry which is preliminary data.</text>
</comment>
<gene>
    <name evidence="1" type="ORF">R1sor_015793</name>
</gene>
<protein>
    <submittedName>
        <fullName evidence="1">Uncharacterized protein</fullName>
    </submittedName>
</protein>
<proteinExistence type="predicted"/>